<accession>A0AAV7SJI2</accession>
<keyword evidence="3" id="KW-1185">Reference proteome</keyword>
<dbReference type="Proteomes" id="UP001066276">
    <property type="component" value="Chromosome 4_2"/>
</dbReference>
<feature type="region of interest" description="Disordered" evidence="1">
    <location>
        <begin position="1"/>
        <end position="22"/>
    </location>
</feature>
<feature type="compositionally biased region" description="Basic residues" evidence="1">
    <location>
        <begin position="1"/>
        <end position="12"/>
    </location>
</feature>
<reference evidence="2" key="1">
    <citation type="journal article" date="2022" name="bioRxiv">
        <title>Sequencing and chromosome-scale assembly of the giantPleurodeles waltlgenome.</title>
        <authorList>
            <person name="Brown T."/>
            <person name="Elewa A."/>
            <person name="Iarovenko S."/>
            <person name="Subramanian E."/>
            <person name="Araus A.J."/>
            <person name="Petzold A."/>
            <person name="Susuki M."/>
            <person name="Suzuki K.-i.T."/>
            <person name="Hayashi T."/>
            <person name="Toyoda A."/>
            <person name="Oliveira C."/>
            <person name="Osipova E."/>
            <person name="Leigh N.D."/>
            <person name="Simon A."/>
            <person name="Yun M.H."/>
        </authorList>
    </citation>
    <scope>NUCLEOTIDE SEQUENCE</scope>
    <source>
        <strain evidence="2">20211129_DDA</strain>
        <tissue evidence="2">Liver</tissue>
    </source>
</reference>
<proteinExistence type="predicted"/>
<evidence type="ECO:0000256" key="1">
    <source>
        <dbReference type="SAM" id="MobiDB-lite"/>
    </source>
</evidence>
<protein>
    <submittedName>
        <fullName evidence="2">Uncharacterized protein</fullName>
    </submittedName>
</protein>
<sequence length="176" mass="20196">MAKARGWGRWKKERTWPSPPSPLQPLVTLQTLRVARTTTGLSSAIVRLFRPREPPEQARDLRQVLRRDLVADLCEVPHGSEGAGNFTRPGGTCDWQLGRIWKDERPRQPETRYLQIVVYFSGERVSHWAIRTACFAPMQVPKYIHLILVITPKNVLTAIPHYVRYVLQKGNAVHIT</sequence>
<name>A0AAV7SJI2_PLEWA</name>
<dbReference type="EMBL" id="JANPWB010000008">
    <property type="protein sequence ID" value="KAJ1164258.1"/>
    <property type="molecule type" value="Genomic_DNA"/>
</dbReference>
<evidence type="ECO:0000313" key="3">
    <source>
        <dbReference type="Proteomes" id="UP001066276"/>
    </source>
</evidence>
<dbReference type="AlphaFoldDB" id="A0AAV7SJI2"/>
<organism evidence="2 3">
    <name type="scientific">Pleurodeles waltl</name>
    <name type="common">Iberian ribbed newt</name>
    <dbReference type="NCBI Taxonomy" id="8319"/>
    <lineage>
        <taxon>Eukaryota</taxon>
        <taxon>Metazoa</taxon>
        <taxon>Chordata</taxon>
        <taxon>Craniata</taxon>
        <taxon>Vertebrata</taxon>
        <taxon>Euteleostomi</taxon>
        <taxon>Amphibia</taxon>
        <taxon>Batrachia</taxon>
        <taxon>Caudata</taxon>
        <taxon>Salamandroidea</taxon>
        <taxon>Salamandridae</taxon>
        <taxon>Pleurodelinae</taxon>
        <taxon>Pleurodeles</taxon>
    </lineage>
</organism>
<gene>
    <name evidence="2" type="ORF">NDU88_004703</name>
</gene>
<comment type="caution">
    <text evidence="2">The sequence shown here is derived from an EMBL/GenBank/DDBJ whole genome shotgun (WGS) entry which is preliminary data.</text>
</comment>
<evidence type="ECO:0000313" key="2">
    <source>
        <dbReference type="EMBL" id="KAJ1164258.1"/>
    </source>
</evidence>